<proteinExistence type="predicted"/>
<dbReference type="EMBL" id="STGY01000071">
    <property type="protein sequence ID" value="THV37096.1"/>
    <property type="molecule type" value="Genomic_DNA"/>
</dbReference>
<reference evidence="2" key="1">
    <citation type="submission" date="2019-04" db="EMBL/GenBank/DDBJ databases">
        <title>Nocardioides xinjiangensis sp. nov.</title>
        <authorList>
            <person name="Liu S."/>
        </authorList>
    </citation>
    <scope>NUCLEOTIDE SEQUENCE [LARGE SCALE GENOMIC DNA]</scope>
    <source>
        <strain evidence="2">18</strain>
    </source>
</reference>
<dbReference type="Proteomes" id="UP000308760">
    <property type="component" value="Unassembled WGS sequence"/>
</dbReference>
<keyword evidence="2" id="KW-1185">Reference proteome</keyword>
<dbReference type="InterPro" id="IPR027417">
    <property type="entry name" value="P-loop_NTPase"/>
</dbReference>
<dbReference type="AlphaFoldDB" id="A0A4V4HRB8"/>
<dbReference type="SUPFAM" id="SSF52540">
    <property type="entry name" value="P-loop containing nucleoside triphosphate hydrolases"/>
    <property type="match status" value="1"/>
</dbReference>
<dbReference type="OrthoDB" id="1429303at2"/>
<sequence>MRVFVLSTGRCGSVTFSTACGYLSNFSAGHESRYKLVGDERFAFPDEHIEVDNRLTWFLGRLAREYDGTEVLYVHLRRDPEAVAQSFLRRWGGPQKASIIRAYAHGMLQRGAEWPEERRIEVCRDYVETVNTNIEAFIARRPSMTIWLDQAADRFPLFLDRIGAEGDLEAAVGEFQTVHNASV</sequence>
<organism evidence="1 2">
    <name type="scientific">Glycomyces buryatensis</name>
    <dbReference type="NCBI Taxonomy" id="2570927"/>
    <lineage>
        <taxon>Bacteria</taxon>
        <taxon>Bacillati</taxon>
        <taxon>Actinomycetota</taxon>
        <taxon>Actinomycetes</taxon>
        <taxon>Glycomycetales</taxon>
        <taxon>Glycomycetaceae</taxon>
        <taxon>Glycomyces</taxon>
    </lineage>
</organism>
<evidence type="ECO:0000313" key="2">
    <source>
        <dbReference type="Proteomes" id="UP000308760"/>
    </source>
</evidence>
<dbReference type="RefSeq" id="WP_136536572.1">
    <property type="nucleotide sequence ID" value="NZ_STGY01000071.1"/>
</dbReference>
<evidence type="ECO:0008006" key="3">
    <source>
        <dbReference type="Google" id="ProtNLM"/>
    </source>
</evidence>
<name>A0A4V4HRB8_9ACTN</name>
<comment type="caution">
    <text evidence="1">The sequence shown here is derived from an EMBL/GenBank/DDBJ whole genome shotgun (WGS) entry which is preliminary data.</text>
</comment>
<gene>
    <name evidence="1" type="ORF">FAB82_21375</name>
</gene>
<evidence type="ECO:0000313" key="1">
    <source>
        <dbReference type="EMBL" id="THV37096.1"/>
    </source>
</evidence>
<protein>
    <recommendedName>
        <fullName evidence="3">Sulfotransferase family protein</fullName>
    </recommendedName>
</protein>
<dbReference type="Gene3D" id="3.40.50.300">
    <property type="entry name" value="P-loop containing nucleotide triphosphate hydrolases"/>
    <property type="match status" value="1"/>
</dbReference>
<accession>A0A4V4HRB8</accession>
<reference evidence="1 2" key="2">
    <citation type="submission" date="2019-05" db="EMBL/GenBank/DDBJ databases">
        <title>Glycomyces buryatensis sp. nov.</title>
        <authorList>
            <person name="Nikitina E."/>
        </authorList>
    </citation>
    <scope>NUCLEOTIDE SEQUENCE [LARGE SCALE GENOMIC DNA]</scope>
    <source>
        <strain evidence="1 2">18</strain>
    </source>
</reference>